<name>I8WNZ6_9BACE</name>
<gene>
    <name evidence="2" type="ORF">HMPREF1062_00148</name>
</gene>
<evidence type="ECO:0000313" key="3">
    <source>
        <dbReference type="Proteomes" id="UP000003741"/>
    </source>
</evidence>
<proteinExistence type="predicted"/>
<sequence>MSSRKADTEGIDEALLLDSIGRRKQDGSVQPQETKDASIPKAAETQSVSTAESTKEGGRRKRQNVDYTATFLKRNEIKTRQCVYISREIHNQISRIVNVISDKEITVGGYIDTVLACHLEQHKDEIKELYKKQLENLI</sequence>
<evidence type="ECO:0000313" key="2">
    <source>
        <dbReference type="EMBL" id="EIY40305.1"/>
    </source>
</evidence>
<keyword evidence="3" id="KW-1185">Reference proteome</keyword>
<reference evidence="2 3" key="1">
    <citation type="submission" date="2012-02" db="EMBL/GenBank/DDBJ databases">
        <title>The Genome Sequence of Bacteroides cellulosilyticus CL02T12C19.</title>
        <authorList>
            <consortium name="The Broad Institute Genome Sequencing Platform"/>
            <person name="Earl A."/>
            <person name="Ward D."/>
            <person name="Feldgarden M."/>
            <person name="Gevers D."/>
            <person name="Zitomersky N.L."/>
            <person name="Coyne M.J."/>
            <person name="Comstock L.E."/>
            <person name="Young S.K."/>
            <person name="Zeng Q."/>
            <person name="Gargeya S."/>
            <person name="Fitzgerald M."/>
            <person name="Haas B."/>
            <person name="Abouelleil A."/>
            <person name="Alvarado L."/>
            <person name="Arachchi H.M."/>
            <person name="Berlin A."/>
            <person name="Chapman S.B."/>
            <person name="Gearin G."/>
            <person name="Goldberg J."/>
            <person name="Griggs A."/>
            <person name="Gujja S."/>
            <person name="Hansen M."/>
            <person name="Heiman D."/>
            <person name="Howarth C."/>
            <person name="Larimer J."/>
            <person name="Lui A."/>
            <person name="MacDonald P.J.P."/>
            <person name="McCowen C."/>
            <person name="Montmayeur A."/>
            <person name="Murphy C."/>
            <person name="Neiman D."/>
            <person name="Pearson M."/>
            <person name="Priest M."/>
            <person name="Roberts A."/>
            <person name="Saif S."/>
            <person name="Shea T."/>
            <person name="Sisk P."/>
            <person name="Stolte C."/>
            <person name="Sykes S."/>
            <person name="Wortman J."/>
            <person name="Nusbaum C."/>
            <person name="Birren B."/>
        </authorList>
    </citation>
    <scope>NUCLEOTIDE SEQUENCE [LARGE SCALE GENOMIC DNA]</scope>
    <source>
        <strain evidence="2 3">CL02T12C19</strain>
    </source>
</reference>
<evidence type="ECO:0008006" key="4">
    <source>
        <dbReference type="Google" id="ProtNLM"/>
    </source>
</evidence>
<accession>I8WNZ6</accession>
<dbReference type="Pfam" id="PF11888">
    <property type="entry name" value="DUF3408"/>
    <property type="match status" value="1"/>
</dbReference>
<organism evidence="2 3">
    <name type="scientific">Bacteroides cellulosilyticus CL02T12C19</name>
    <dbReference type="NCBI Taxonomy" id="997874"/>
    <lineage>
        <taxon>Bacteria</taxon>
        <taxon>Pseudomonadati</taxon>
        <taxon>Bacteroidota</taxon>
        <taxon>Bacteroidia</taxon>
        <taxon>Bacteroidales</taxon>
        <taxon>Bacteroidaceae</taxon>
        <taxon>Bacteroides</taxon>
    </lineage>
</organism>
<comment type="caution">
    <text evidence="2">The sequence shown here is derived from an EMBL/GenBank/DDBJ whole genome shotgun (WGS) entry which is preliminary data.</text>
</comment>
<dbReference type="AlphaFoldDB" id="I8WNZ6"/>
<evidence type="ECO:0000256" key="1">
    <source>
        <dbReference type="SAM" id="MobiDB-lite"/>
    </source>
</evidence>
<dbReference type="Proteomes" id="UP000003741">
    <property type="component" value="Unassembled WGS sequence"/>
</dbReference>
<dbReference type="OrthoDB" id="1028577at2"/>
<dbReference type="EMBL" id="AGXG01000001">
    <property type="protein sequence ID" value="EIY40305.1"/>
    <property type="molecule type" value="Genomic_DNA"/>
</dbReference>
<feature type="region of interest" description="Disordered" evidence="1">
    <location>
        <begin position="16"/>
        <end position="63"/>
    </location>
</feature>
<protein>
    <recommendedName>
        <fullName evidence="4">DUF3408 domain-containing protein</fullName>
    </recommendedName>
</protein>
<dbReference type="InterPro" id="IPR021823">
    <property type="entry name" value="DUF3408"/>
</dbReference>
<dbReference type="HOGENOM" id="CLU_109344_1_1_10"/>
<dbReference type="PATRIC" id="fig|997874.3.peg.155"/>